<protein>
    <submittedName>
        <fullName evidence="3">Alpha,alpha-trehalose-phosphate synthase (UDP-forming)</fullName>
    </submittedName>
</protein>
<feature type="transmembrane region" description="Helical" evidence="2">
    <location>
        <begin position="6"/>
        <end position="29"/>
    </location>
</feature>
<accession>A0A0G1WK22</accession>
<sequence length="708" mass="79885">MKHILWIIVGVVIVLSGVSFGFTFMQVALQRTVDRFTDNERLRGLVVVDPRGEIIAVSENLPASIRGDTLAPNVMDADSSRGEFIRSSDGSLYVFAVPLHEEQRVVGALLLVQNADFINTYITRIWWDNLTRLVVQVLFFSIVIAAIVRWVVVKPLSRLAESVRRTRAGSSVSGVVTEHSFFFQPLANEIYKLSKSLTQARSAASEEARMRLEKLDTPWTAERLKEFVKAYLKNRPIVIVSNREPYVHEKIDGEIKYSVPASGVVTALEPVMEACGGLWLAHGSGNADKETADENGKIRVPPEEPRYTLKRVWLTPKDVQGFYTGFSNEALWPLSHMAHTRPTFRKTDWTSYRRVNGKFAETLLAEIKDLQNPIILVQDYHFALLPRMIKDARPDASVGFFWHIPWPSAELFSICPWRKEILDGILGADLVGFHTQQHCNNFLETVGKEIEALIDFERFSISREGHTSYVQAFPISIAFTNGVSAHSETPGSSVESDKTAFKKLGVETEYVGLGVDRLDYTKGILERFRGIEYFLDAHPKYRGKFTFLQISSPSRESSEKYREYAVQCAEEAGRINKKFEESGWHPIRFEKKHYSHEELYPLYAAADFCLVTSLHDGMNLVAKEFVAAQDGEDGVLILSQFTGAARDLKGALIVNPYSAEEVAEAISKALAMSPAEIHRRMKMMRNAVRDSNVYRWSAEFLKTVANLG</sequence>
<reference evidence="3 4" key="1">
    <citation type="journal article" date="2015" name="Nature">
        <title>rRNA introns, odd ribosomes, and small enigmatic genomes across a large radiation of phyla.</title>
        <authorList>
            <person name="Brown C.T."/>
            <person name="Hug L.A."/>
            <person name="Thomas B.C."/>
            <person name="Sharon I."/>
            <person name="Castelle C.J."/>
            <person name="Singh A."/>
            <person name="Wilkins M.J."/>
            <person name="Williams K.H."/>
            <person name="Banfield J.F."/>
        </authorList>
    </citation>
    <scope>NUCLEOTIDE SEQUENCE [LARGE SCALE GENOMIC DNA]</scope>
</reference>
<organism evidence="3 4">
    <name type="scientific">Candidatus Adlerbacteria bacterium GW2011_GWC1_50_9</name>
    <dbReference type="NCBI Taxonomy" id="1618608"/>
    <lineage>
        <taxon>Bacteria</taxon>
        <taxon>Candidatus Adleribacteriota</taxon>
    </lineage>
</organism>
<evidence type="ECO:0000313" key="3">
    <source>
        <dbReference type="EMBL" id="KKW18975.1"/>
    </source>
</evidence>
<evidence type="ECO:0000313" key="4">
    <source>
        <dbReference type="Proteomes" id="UP000034201"/>
    </source>
</evidence>
<dbReference type="Gene3D" id="3.40.50.2000">
    <property type="entry name" value="Glycogen Phosphorylase B"/>
    <property type="match status" value="2"/>
</dbReference>
<dbReference type="AlphaFoldDB" id="A0A0G1WK22"/>
<evidence type="ECO:0000256" key="1">
    <source>
        <dbReference type="ARBA" id="ARBA00008799"/>
    </source>
</evidence>
<dbReference type="SUPFAM" id="SSF53756">
    <property type="entry name" value="UDP-Glycosyltransferase/glycogen phosphorylase"/>
    <property type="match status" value="1"/>
</dbReference>
<dbReference type="Proteomes" id="UP000034201">
    <property type="component" value="Unassembled WGS sequence"/>
</dbReference>
<dbReference type="PANTHER" id="PTHR10788:SF106">
    <property type="entry name" value="BCDNA.GH08860"/>
    <property type="match status" value="1"/>
</dbReference>
<gene>
    <name evidence="3" type="ORF">UY61_C0070G0002</name>
</gene>
<feature type="transmembrane region" description="Helical" evidence="2">
    <location>
        <begin position="133"/>
        <end position="152"/>
    </location>
</feature>
<dbReference type="CDD" id="cd03788">
    <property type="entry name" value="GT20_TPS"/>
    <property type="match status" value="1"/>
</dbReference>
<name>A0A0G1WK22_9BACT</name>
<proteinExistence type="inferred from homology"/>
<comment type="similarity">
    <text evidence="1">Belongs to the glycosyltransferase 20 family.</text>
</comment>
<evidence type="ECO:0000256" key="2">
    <source>
        <dbReference type="SAM" id="Phobius"/>
    </source>
</evidence>
<comment type="caution">
    <text evidence="3">The sequence shown here is derived from an EMBL/GenBank/DDBJ whole genome shotgun (WGS) entry which is preliminary data.</text>
</comment>
<keyword evidence="2" id="KW-1133">Transmembrane helix</keyword>
<keyword evidence="2" id="KW-0812">Transmembrane</keyword>
<dbReference type="GO" id="GO:0005992">
    <property type="term" value="P:trehalose biosynthetic process"/>
    <property type="evidence" value="ECO:0007669"/>
    <property type="project" value="InterPro"/>
</dbReference>
<dbReference type="GO" id="GO:0003825">
    <property type="term" value="F:alpha,alpha-trehalose-phosphate synthase (UDP-forming) activity"/>
    <property type="evidence" value="ECO:0007669"/>
    <property type="project" value="TreeGrafter"/>
</dbReference>
<dbReference type="PANTHER" id="PTHR10788">
    <property type="entry name" value="TREHALOSE-6-PHOSPHATE SYNTHASE"/>
    <property type="match status" value="1"/>
</dbReference>
<dbReference type="PATRIC" id="fig|1618608.3.peg.835"/>
<keyword evidence="2" id="KW-0472">Membrane</keyword>
<dbReference type="EMBL" id="LCQQ01000070">
    <property type="protein sequence ID" value="KKW18975.1"/>
    <property type="molecule type" value="Genomic_DNA"/>
</dbReference>
<dbReference type="InterPro" id="IPR001830">
    <property type="entry name" value="Glyco_trans_20"/>
</dbReference>
<dbReference type="Pfam" id="PF00982">
    <property type="entry name" value="Glyco_transf_20"/>
    <property type="match status" value="1"/>
</dbReference>